<dbReference type="EMBL" id="CAIIXF020000007">
    <property type="protein sequence ID" value="CAH1788774.1"/>
    <property type="molecule type" value="Genomic_DNA"/>
</dbReference>
<dbReference type="Pfam" id="PF13469">
    <property type="entry name" value="Sulfotransfer_3"/>
    <property type="match status" value="1"/>
</dbReference>
<dbReference type="Proteomes" id="UP000749559">
    <property type="component" value="Unassembled WGS sequence"/>
</dbReference>
<evidence type="ECO:0000313" key="1">
    <source>
        <dbReference type="EMBL" id="CAH1788774.1"/>
    </source>
</evidence>
<proteinExistence type="predicted"/>
<name>A0A8J1UHC9_OWEFU</name>
<protein>
    <submittedName>
        <fullName evidence="1">Uncharacterized protein</fullName>
    </submittedName>
</protein>
<sequence length="397" mass="46483">MHKCIRRCHKQRHQKWKLYITCVIVCILFLVETMRVKKSLNYSIVIETEKIDEDGESAINNNIAGITMHEIHRHPHWDRSIDLQNQQGTNLISPTKVKYEFANITYKSQRDKIGQRDKWISFPAENEDIPGIDEANLRTNKTPSSRVNSSSKHFIILTAPRTGSNLLSMLLNQHSHVTSYHEILNQDIFPDVFKGENITYIADCMRANQTFLLDYITTMLYPDWSGDQVMTGFKLFTFHLKVYNVSLEAIIDVLESPNIVILHREDLLQQFISLKIAEATGEWSTEFDSRFNHSINLSIPEFQNYCLQSRALWTEALDSLKDYPHKISVTYESLVEDMDKVLNSIFEFSGYPRTRRKFFSFMKKQNPVDITKKIANYKEIELPLYNMITRKMHVLQF</sequence>
<gene>
    <name evidence="1" type="ORF">OFUS_LOCUS14242</name>
</gene>
<dbReference type="Gene3D" id="3.40.50.300">
    <property type="entry name" value="P-loop containing nucleotide triphosphate hydrolases"/>
    <property type="match status" value="1"/>
</dbReference>
<evidence type="ECO:0000313" key="2">
    <source>
        <dbReference type="Proteomes" id="UP000749559"/>
    </source>
</evidence>
<dbReference type="SUPFAM" id="SSF52540">
    <property type="entry name" value="P-loop containing nucleoside triphosphate hydrolases"/>
    <property type="match status" value="1"/>
</dbReference>
<organism evidence="1 2">
    <name type="scientific">Owenia fusiformis</name>
    <name type="common">Polychaete worm</name>
    <dbReference type="NCBI Taxonomy" id="6347"/>
    <lineage>
        <taxon>Eukaryota</taxon>
        <taxon>Metazoa</taxon>
        <taxon>Spiralia</taxon>
        <taxon>Lophotrochozoa</taxon>
        <taxon>Annelida</taxon>
        <taxon>Polychaeta</taxon>
        <taxon>Sedentaria</taxon>
        <taxon>Canalipalpata</taxon>
        <taxon>Sabellida</taxon>
        <taxon>Oweniida</taxon>
        <taxon>Oweniidae</taxon>
        <taxon>Owenia</taxon>
    </lineage>
</organism>
<dbReference type="OrthoDB" id="408512at2759"/>
<dbReference type="AlphaFoldDB" id="A0A8J1UHC9"/>
<accession>A0A8J1UHC9</accession>
<reference evidence="1" key="1">
    <citation type="submission" date="2022-03" db="EMBL/GenBank/DDBJ databases">
        <authorList>
            <person name="Martin C."/>
        </authorList>
    </citation>
    <scope>NUCLEOTIDE SEQUENCE</scope>
</reference>
<keyword evidence="2" id="KW-1185">Reference proteome</keyword>
<comment type="caution">
    <text evidence="1">The sequence shown here is derived from an EMBL/GenBank/DDBJ whole genome shotgun (WGS) entry which is preliminary data.</text>
</comment>
<dbReference type="InterPro" id="IPR027417">
    <property type="entry name" value="P-loop_NTPase"/>
</dbReference>